<reference evidence="1" key="1">
    <citation type="submission" date="2020-10" db="EMBL/GenBank/DDBJ databases">
        <authorList>
            <person name="Gilroy R."/>
        </authorList>
    </citation>
    <scope>NUCLEOTIDE SEQUENCE</scope>
    <source>
        <strain evidence="1">CHK152-2871</strain>
    </source>
</reference>
<proteinExistence type="predicted"/>
<evidence type="ECO:0000313" key="1">
    <source>
        <dbReference type="EMBL" id="HIS74548.1"/>
    </source>
</evidence>
<protein>
    <submittedName>
        <fullName evidence="1">Uncharacterized protein</fullName>
    </submittedName>
</protein>
<comment type="caution">
    <text evidence="1">The sequence shown here is derived from an EMBL/GenBank/DDBJ whole genome shotgun (WGS) entry which is preliminary data.</text>
</comment>
<evidence type="ECO:0000313" key="2">
    <source>
        <dbReference type="Proteomes" id="UP000886865"/>
    </source>
</evidence>
<organism evidence="1 2">
    <name type="scientific">Candidatus Galligastranaerophilus intestinavium</name>
    <dbReference type="NCBI Taxonomy" id="2840836"/>
    <lineage>
        <taxon>Bacteria</taxon>
        <taxon>Candidatus Galligastranaerophilus</taxon>
    </lineage>
</organism>
<dbReference type="AlphaFoldDB" id="A0A9D1FIX3"/>
<accession>A0A9D1FIX3</accession>
<gene>
    <name evidence="1" type="ORF">IAA86_05975</name>
</gene>
<dbReference type="EMBL" id="DVJQ01000049">
    <property type="protein sequence ID" value="HIS74548.1"/>
    <property type="molecule type" value="Genomic_DNA"/>
</dbReference>
<name>A0A9D1FIX3_9BACT</name>
<reference evidence="1" key="2">
    <citation type="journal article" date="2021" name="PeerJ">
        <title>Extensive microbial diversity within the chicken gut microbiome revealed by metagenomics and culture.</title>
        <authorList>
            <person name="Gilroy R."/>
            <person name="Ravi A."/>
            <person name="Getino M."/>
            <person name="Pursley I."/>
            <person name="Horton D.L."/>
            <person name="Alikhan N.F."/>
            <person name="Baker D."/>
            <person name="Gharbi K."/>
            <person name="Hall N."/>
            <person name="Watson M."/>
            <person name="Adriaenssens E.M."/>
            <person name="Foster-Nyarko E."/>
            <person name="Jarju S."/>
            <person name="Secka A."/>
            <person name="Antonio M."/>
            <person name="Oren A."/>
            <person name="Chaudhuri R.R."/>
            <person name="La Ragione R."/>
            <person name="Hildebrand F."/>
            <person name="Pallen M.J."/>
        </authorList>
    </citation>
    <scope>NUCLEOTIDE SEQUENCE</scope>
    <source>
        <strain evidence="1">CHK152-2871</strain>
    </source>
</reference>
<dbReference type="Proteomes" id="UP000886865">
    <property type="component" value="Unassembled WGS sequence"/>
</dbReference>
<sequence>MNDYLNYGEYNPDMCEFNPRSAELEGELRELVKSVENPKMTLFQNFMKKILLLSSAQN</sequence>